<dbReference type="Proteomes" id="UP001162156">
    <property type="component" value="Unassembled WGS sequence"/>
</dbReference>
<gene>
    <name evidence="2" type="ORF">NQ314_011822</name>
</gene>
<feature type="domain" description="DDE-1" evidence="1">
    <location>
        <begin position="7"/>
        <end position="106"/>
    </location>
</feature>
<evidence type="ECO:0000313" key="2">
    <source>
        <dbReference type="EMBL" id="KAJ8937508.1"/>
    </source>
</evidence>
<dbReference type="AlphaFoldDB" id="A0AAV8XG76"/>
<dbReference type="GO" id="GO:0003676">
    <property type="term" value="F:nucleic acid binding"/>
    <property type="evidence" value="ECO:0007669"/>
    <property type="project" value="InterPro"/>
</dbReference>
<dbReference type="Pfam" id="PF03184">
    <property type="entry name" value="DDE_1"/>
    <property type="match status" value="1"/>
</dbReference>
<proteinExistence type="predicted"/>
<reference evidence="2" key="1">
    <citation type="journal article" date="2023" name="Insect Mol. Biol.">
        <title>Genome sequencing provides insights into the evolution of gene families encoding plant cell wall-degrading enzymes in longhorned beetles.</title>
        <authorList>
            <person name="Shin N.R."/>
            <person name="Okamura Y."/>
            <person name="Kirsch R."/>
            <person name="Pauchet Y."/>
        </authorList>
    </citation>
    <scope>NUCLEOTIDE SEQUENCE</scope>
    <source>
        <strain evidence="2">RBIC_L_NR</strain>
    </source>
</reference>
<sequence length="126" mass="14547">MYRSSSWHPRIGKQNCSTEDPILLIIDNHETHASLATINFCRDNGITMVSFPPHTSHHLQPLDVSVFGPFKTYCNVSFNDWMINPENNNRKISILKCCQIDINTFLQSFYTGKYCKGLQDNWNSSF</sequence>
<dbReference type="EMBL" id="JANEYF010003317">
    <property type="protein sequence ID" value="KAJ8937508.1"/>
    <property type="molecule type" value="Genomic_DNA"/>
</dbReference>
<dbReference type="InterPro" id="IPR036397">
    <property type="entry name" value="RNaseH_sf"/>
</dbReference>
<protein>
    <recommendedName>
        <fullName evidence="1">DDE-1 domain-containing protein</fullName>
    </recommendedName>
</protein>
<dbReference type="InterPro" id="IPR004875">
    <property type="entry name" value="DDE_SF_endonuclease_dom"/>
</dbReference>
<name>A0AAV8XG76_9CUCU</name>
<comment type="caution">
    <text evidence="2">The sequence shown here is derived from an EMBL/GenBank/DDBJ whole genome shotgun (WGS) entry which is preliminary data.</text>
</comment>
<accession>A0AAV8XG76</accession>
<evidence type="ECO:0000259" key="1">
    <source>
        <dbReference type="Pfam" id="PF03184"/>
    </source>
</evidence>
<dbReference type="Gene3D" id="3.30.420.10">
    <property type="entry name" value="Ribonuclease H-like superfamily/Ribonuclease H"/>
    <property type="match status" value="1"/>
</dbReference>
<evidence type="ECO:0000313" key="3">
    <source>
        <dbReference type="Proteomes" id="UP001162156"/>
    </source>
</evidence>
<organism evidence="2 3">
    <name type="scientific">Rhamnusium bicolor</name>
    <dbReference type="NCBI Taxonomy" id="1586634"/>
    <lineage>
        <taxon>Eukaryota</taxon>
        <taxon>Metazoa</taxon>
        <taxon>Ecdysozoa</taxon>
        <taxon>Arthropoda</taxon>
        <taxon>Hexapoda</taxon>
        <taxon>Insecta</taxon>
        <taxon>Pterygota</taxon>
        <taxon>Neoptera</taxon>
        <taxon>Endopterygota</taxon>
        <taxon>Coleoptera</taxon>
        <taxon>Polyphaga</taxon>
        <taxon>Cucujiformia</taxon>
        <taxon>Chrysomeloidea</taxon>
        <taxon>Cerambycidae</taxon>
        <taxon>Lepturinae</taxon>
        <taxon>Rhagiini</taxon>
        <taxon>Rhamnusium</taxon>
    </lineage>
</organism>
<keyword evidence="3" id="KW-1185">Reference proteome</keyword>